<feature type="transmembrane region" description="Helical" evidence="2">
    <location>
        <begin position="64"/>
        <end position="83"/>
    </location>
</feature>
<comment type="caution">
    <text evidence="3">The sequence shown here is derived from an EMBL/GenBank/DDBJ whole genome shotgun (WGS) entry which is preliminary data.</text>
</comment>
<keyword evidence="1" id="KW-1277">Toxin-antitoxin system</keyword>
<evidence type="ECO:0000256" key="2">
    <source>
        <dbReference type="SAM" id="Phobius"/>
    </source>
</evidence>
<gene>
    <name evidence="3" type="ORF">HNQ61_000117</name>
</gene>
<dbReference type="RefSeq" id="WP_170030648.1">
    <property type="nucleotide sequence ID" value="NZ_JABDTL010000001.1"/>
</dbReference>
<accession>A0A841GWC2</accession>
<dbReference type="Gene3D" id="3.30.2310.20">
    <property type="entry name" value="RelE-like"/>
    <property type="match status" value="1"/>
</dbReference>
<dbReference type="EMBL" id="JACHIA010000001">
    <property type="protein sequence ID" value="MBB6068506.1"/>
    <property type="molecule type" value="Genomic_DNA"/>
</dbReference>
<evidence type="ECO:0000256" key="1">
    <source>
        <dbReference type="ARBA" id="ARBA00022649"/>
    </source>
</evidence>
<protein>
    <submittedName>
        <fullName evidence="3">Plasmid stabilization system protein ParE</fullName>
    </submittedName>
</protein>
<reference evidence="3 4" key="1">
    <citation type="submission" date="2020-08" db="EMBL/GenBank/DDBJ databases">
        <title>Genomic Encyclopedia of Type Strains, Phase IV (KMG-IV): sequencing the most valuable type-strain genomes for metagenomic binning, comparative biology and taxonomic classification.</title>
        <authorList>
            <person name="Goeker M."/>
        </authorList>
    </citation>
    <scope>NUCLEOTIDE SEQUENCE [LARGE SCALE GENOMIC DNA]</scope>
    <source>
        <strain evidence="3 4">DSM 29007</strain>
    </source>
</reference>
<organism evidence="3 4">
    <name type="scientific">Longimicrobium terrae</name>
    <dbReference type="NCBI Taxonomy" id="1639882"/>
    <lineage>
        <taxon>Bacteria</taxon>
        <taxon>Pseudomonadati</taxon>
        <taxon>Gemmatimonadota</taxon>
        <taxon>Longimicrobiia</taxon>
        <taxon>Longimicrobiales</taxon>
        <taxon>Longimicrobiaceae</taxon>
        <taxon>Longimicrobium</taxon>
    </lineage>
</organism>
<dbReference type="AlphaFoldDB" id="A0A841GWC2"/>
<evidence type="ECO:0000313" key="4">
    <source>
        <dbReference type="Proteomes" id="UP000582837"/>
    </source>
</evidence>
<name>A0A841GWC2_9BACT</name>
<dbReference type="Pfam" id="PF05016">
    <property type="entry name" value="ParE_toxin"/>
    <property type="match status" value="1"/>
</dbReference>
<dbReference type="InterPro" id="IPR035093">
    <property type="entry name" value="RelE/ParE_toxin_dom_sf"/>
</dbReference>
<keyword evidence="4" id="KW-1185">Reference proteome</keyword>
<keyword evidence="2" id="KW-1133">Transmembrane helix</keyword>
<sequence length="95" mass="11144">MLLPEAEADITDAIRWYDAQKRGLGRSFLDQLRSALDNVAHGPLRYQRVFGPTRRVLLRKFPYAVFYEIFALTIVVLACLHTARDPEDWQRRVLR</sequence>
<keyword evidence="2" id="KW-0472">Membrane</keyword>
<dbReference type="InterPro" id="IPR007712">
    <property type="entry name" value="RelE/ParE_toxin"/>
</dbReference>
<dbReference type="Proteomes" id="UP000582837">
    <property type="component" value="Unassembled WGS sequence"/>
</dbReference>
<evidence type="ECO:0000313" key="3">
    <source>
        <dbReference type="EMBL" id="MBB6068506.1"/>
    </source>
</evidence>
<keyword evidence="2" id="KW-0812">Transmembrane</keyword>
<proteinExistence type="predicted"/>